<dbReference type="InterPro" id="IPR011706">
    <property type="entry name" value="Cu-oxidase_C"/>
</dbReference>
<dbReference type="GO" id="GO:0005507">
    <property type="term" value="F:copper ion binding"/>
    <property type="evidence" value="ECO:0007669"/>
    <property type="project" value="InterPro"/>
</dbReference>
<feature type="chain" id="PRO_5038845911" description="L-ascorbate oxidase" evidence="2">
    <location>
        <begin position="22"/>
        <end position="566"/>
    </location>
</feature>
<reference evidence="6" key="2">
    <citation type="journal article" date="2022" name="Hortic Res">
        <title>The genome of Dioscorea zingiberensis sheds light on the biosynthesis, origin and evolution of the medicinally important diosgenin saponins.</title>
        <authorList>
            <person name="Li Y."/>
            <person name="Tan C."/>
            <person name="Li Z."/>
            <person name="Guo J."/>
            <person name="Li S."/>
            <person name="Chen X."/>
            <person name="Wang C."/>
            <person name="Dai X."/>
            <person name="Yang H."/>
            <person name="Song W."/>
            <person name="Hou L."/>
            <person name="Xu J."/>
            <person name="Tong Z."/>
            <person name="Xu A."/>
            <person name="Yuan X."/>
            <person name="Wang W."/>
            <person name="Yang Q."/>
            <person name="Chen L."/>
            <person name="Sun Z."/>
            <person name="Wang K."/>
            <person name="Pan B."/>
            <person name="Chen J."/>
            <person name="Bao Y."/>
            <person name="Liu F."/>
            <person name="Qi X."/>
            <person name="Gang D.R."/>
            <person name="Wen J."/>
            <person name="Li J."/>
        </authorList>
    </citation>
    <scope>NUCLEOTIDE SEQUENCE</scope>
    <source>
        <strain evidence="6">Dzin_1.0</strain>
    </source>
</reference>
<dbReference type="InterPro" id="IPR011707">
    <property type="entry name" value="Cu-oxidase-like_N"/>
</dbReference>
<reference evidence="6" key="1">
    <citation type="submission" date="2021-03" db="EMBL/GenBank/DDBJ databases">
        <authorList>
            <person name="Li Z."/>
            <person name="Yang C."/>
        </authorList>
    </citation>
    <scope>NUCLEOTIDE SEQUENCE</scope>
    <source>
        <strain evidence="6">Dzin_1.0</strain>
        <tissue evidence="6">Leaf</tissue>
    </source>
</reference>
<dbReference type="Pfam" id="PF00394">
    <property type="entry name" value="Cu-oxidase"/>
    <property type="match status" value="1"/>
</dbReference>
<sequence length="566" mass="63528">MARALVLLSTFLAALSAVALAEDPYLYFTWNVTYGILSPLGVPQRVILINGQFPGPNINSTTNNNIVLNLYNFLDEPFLLSWNGIQQRKNSWMDGVPGTNCPILPGTNFTYHFQVKDQIGSFYYYPSLGMHKAAGGFGGLRVNSRLLIPVPFDPPADDYTVLIGDWYAKNHTTLTHYLDSGRGLHHPSGVLINGKTGKKPDGKDDDPLFTMESGKTYRYRICNVGLKTSLNFRFQGHHMKLVEIDGSHTMQNIYESLDVHVGQCYSVLVTADQTPGDYYMAATTRFSRYNYTSTAVIRYVGSNSPPSPVIPPAPKGWAWSLNQWRSFRWNLTASAARPNPQGSYHYGSINITRTIKLTSTSADIDGKLRYFFNDVSHVEPDTPLKLAEYFNVSSDIFTYNLMSDVEDLNDVQAAKLVPNVITAEYRTFIEIILENPGKSMQAFHLDGYSFFAVGMGPGRWSIEKRNTYNMLDAVSRHAIQVYPGSWSAILLTFDNSGMWNLRSEIWERRYLGEQLYISVVSPARSLRDEYSMPLDELLCGKGLLSIPFHRSIGTLIPFSSGPLLLN</sequence>
<evidence type="ECO:0000256" key="1">
    <source>
        <dbReference type="ARBA" id="ARBA00010609"/>
    </source>
</evidence>
<dbReference type="SUPFAM" id="SSF49503">
    <property type="entry name" value="Cupredoxins"/>
    <property type="match status" value="3"/>
</dbReference>
<evidence type="ECO:0000313" key="7">
    <source>
        <dbReference type="Proteomes" id="UP001085076"/>
    </source>
</evidence>
<proteinExistence type="inferred from homology"/>
<dbReference type="Pfam" id="PF07732">
    <property type="entry name" value="Cu-oxidase_3"/>
    <property type="match status" value="1"/>
</dbReference>
<evidence type="ECO:0000313" key="6">
    <source>
        <dbReference type="EMBL" id="KAJ0985361.1"/>
    </source>
</evidence>
<name>A0A9D5D552_9LILI</name>
<evidence type="ECO:0000259" key="3">
    <source>
        <dbReference type="Pfam" id="PF00394"/>
    </source>
</evidence>
<gene>
    <name evidence="6" type="ORF">J5N97_003717</name>
</gene>
<dbReference type="Gene3D" id="2.60.40.420">
    <property type="entry name" value="Cupredoxins - blue copper proteins"/>
    <property type="match status" value="3"/>
</dbReference>
<protein>
    <recommendedName>
        <fullName evidence="8">L-ascorbate oxidase</fullName>
    </recommendedName>
</protein>
<evidence type="ECO:0000259" key="5">
    <source>
        <dbReference type="Pfam" id="PF07732"/>
    </source>
</evidence>
<evidence type="ECO:0000256" key="2">
    <source>
        <dbReference type="SAM" id="SignalP"/>
    </source>
</evidence>
<accession>A0A9D5D552</accession>
<dbReference type="PANTHER" id="PTHR11709">
    <property type="entry name" value="MULTI-COPPER OXIDASE"/>
    <property type="match status" value="1"/>
</dbReference>
<dbReference type="InterPro" id="IPR001117">
    <property type="entry name" value="Cu-oxidase_2nd"/>
</dbReference>
<comment type="caution">
    <text evidence="6">The sequence shown here is derived from an EMBL/GenBank/DDBJ whole genome shotgun (WGS) entry which is preliminary data.</text>
</comment>
<keyword evidence="7" id="KW-1185">Reference proteome</keyword>
<dbReference type="OrthoDB" id="2121828at2759"/>
<dbReference type="EMBL" id="JAGGNH010000001">
    <property type="protein sequence ID" value="KAJ0985361.1"/>
    <property type="molecule type" value="Genomic_DNA"/>
</dbReference>
<feature type="signal peptide" evidence="2">
    <location>
        <begin position="1"/>
        <end position="21"/>
    </location>
</feature>
<dbReference type="GO" id="GO:0016491">
    <property type="term" value="F:oxidoreductase activity"/>
    <property type="evidence" value="ECO:0007669"/>
    <property type="project" value="InterPro"/>
</dbReference>
<dbReference type="Proteomes" id="UP001085076">
    <property type="component" value="Miscellaneous, Linkage group lg01"/>
</dbReference>
<comment type="similarity">
    <text evidence="1">Belongs to the multicopper oxidase family.</text>
</comment>
<evidence type="ECO:0008006" key="8">
    <source>
        <dbReference type="Google" id="ProtNLM"/>
    </source>
</evidence>
<feature type="domain" description="Plastocyanin-like" evidence="5">
    <location>
        <begin position="32"/>
        <end position="145"/>
    </location>
</feature>
<keyword evidence="2" id="KW-0732">Signal</keyword>
<feature type="domain" description="Plastocyanin-like" evidence="4">
    <location>
        <begin position="381"/>
        <end position="522"/>
    </location>
</feature>
<dbReference type="InterPro" id="IPR045087">
    <property type="entry name" value="Cu-oxidase_fam"/>
</dbReference>
<dbReference type="InterPro" id="IPR008972">
    <property type="entry name" value="Cupredoxin"/>
</dbReference>
<feature type="domain" description="Plastocyanin-like" evidence="3">
    <location>
        <begin position="157"/>
        <end position="301"/>
    </location>
</feature>
<dbReference type="AlphaFoldDB" id="A0A9D5D552"/>
<organism evidence="6 7">
    <name type="scientific">Dioscorea zingiberensis</name>
    <dbReference type="NCBI Taxonomy" id="325984"/>
    <lineage>
        <taxon>Eukaryota</taxon>
        <taxon>Viridiplantae</taxon>
        <taxon>Streptophyta</taxon>
        <taxon>Embryophyta</taxon>
        <taxon>Tracheophyta</taxon>
        <taxon>Spermatophyta</taxon>
        <taxon>Magnoliopsida</taxon>
        <taxon>Liliopsida</taxon>
        <taxon>Dioscoreales</taxon>
        <taxon>Dioscoreaceae</taxon>
        <taxon>Dioscorea</taxon>
    </lineage>
</organism>
<dbReference type="Pfam" id="PF07731">
    <property type="entry name" value="Cu-oxidase_2"/>
    <property type="match status" value="1"/>
</dbReference>
<dbReference type="PANTHER" id="PTHR11709:SF27">
    <property type="entry name" value="OS01G0816700 PROTEIN"/>
    <property type="match status" value="1"/>
</dbReference>
<evidence type="ECO:0000259" key="4">
    <source>
        <dbReference type="Pfam" id="PF07731"/>
    </source>
</evidence>